<organism evidence="1 2">
    <name type="scientific">Halogranum tailed virus 1</name>
    <dbReference type="NCBI Taxonomy" id="1273749"/>
    <lineage>
        <taxon>Viruses</taxon>
        <taxon>Duplodnaviria</taxon>
        <taxon>Heunggongvirae</taxon>
        <taxon>Uroviricota</taxon>
        <taxon>Caudoviricetes</taxon>
        <taxon>Thumleimavirales</taxon>
        <taxon>Halomagnusviridae</taxon>
        <taxon>Hagravirus</taxon>
        <taxon>Hagravirus capitaneum</taxon>
        <taxon>Hagravirus HGTV1</taxon>
    </lineage>
</organism>
<protein>
    <submittedName>
        <fullName evidence="1">Uncharacterized protein</fullName>
    </submittedName>
</protein>
<evidence type="ECO:0000313" key="1">
    <source>
        <dbReference type="EMBL" id="AGM11479.1"/>
    </source>
</evidence>
<evidence type="ECO:0000313" key="2">
    <source>
        <dbReference type="Proteomes" id="UP000202786"/>
    </source>
</evidence>
<dbReference type="GeneID" id="16194052"/>
<gene>
    <name evidence="1" type="primary">182</name>
    <name evidence="1" type="ORF">HGTV1_182</name>
</gene>
<dbReference type="KEGG" id="vg:16194052"/>
<dbReference type="RefSeq" id="YP_008059357.1">
    <property type="nucleotide sequence ID" value="NC_021328.1"/>
</dbReference>
<reference evidence="1 2" key="1">
    <citation type="submission" date="2012-12" db="EMBL/GenBank/DDBJ databases">
        <authorList>
            <person name="Sencilo A."/>
            <person name="Jacobs-Sera D."/>
            <person name="Russell D.A."/>
            <person name="Ko C."/>
            <person name="Atanasova N."/>
            <person name="Osterlund E."/>
            <person name="Oksanen H.M."/>
            <person name="Bamford D.H."/>
            <person name="Hatfull G.F."/>
            <person name="Roine E."/>
            <person name="Hendrix R.W."/>
        </authorList>
    </citation>
    <scope>NUCLEOTIDE SEQUENCE [LARGE SCALE GENOMIC DNA]</scope>
</reference>
<keyword evidence="2" id="KW-1185">Reference proteome</keyword>
<name>R4T6Z4_9CAUD</name>
<dbReference type="Proteomes" id="UP000202786">
    <property type="component" value="Segment"/>
</dbReference>
<dbReference type="EMBL" id="KC292026">
    <property type="protein sequence ID" value="AGM11479.1"/>
    <property type="molecule type" value="Genomic_DNA"/>
</dbReference>
<accession>R4T6Z4</accession>
<sequence length="101" mass="12143">MKYYRILFDVKWKDGNTERFLHHDTVGVTPTLNGDQIVVEELVDVTYPFEDASRLTKWMVVFTYGQSALKPRPQFEVKEYLNTEYIERLIPHKIEVRTYER</sequence>
<proteinExistence type="predicted"/>